<proteinExistence type="predicted"/>
<keyword evidence="1" id="KW-0812">Transmembrane</keyword>
<dbReference type="Proteomes" id="UP001482620">
    <property type="component" value="Unassembled WGS sequence"/>
</dbReference>
<dbReference type="EMBL" id="JAHRIQ010081704">
    <property type="protein sequence ID" value="MEQ2247390.1"/>
    <property type="molecule type" value="Genomic_DNA"/>
</dbReference>
<evidence type="ECO:0000313" key="3">
    <source>
        <dbReference type="Proteomes" id="UP001482620"/>
    </source>
</evidence>
<evidence type="ECO:0008006" key="4">
    <source>
        <dbReference type="Google" id="ProtNLM"/>
    </source>
</evidence>
<keyword evidence="3" id="KW-1185">Reference proteome</keyword>
<accession>A0ABV0UQK5</accession>
<feature type="transmembrane region" description="Helical" evidence="1">
    <location>
        <begin position="91"/>
        <end position="111"/>
    </location>
</feature>
<feature type="transmembrane region" description="Helical" evidence="1">
    <location>
        <begin position="48"/>
        <end position="70"/>
    </location>
</feature>
<evidence type="ECO:0000256" key="1">
    <source>
        <dbReference type="SAM" id="Phobius"/>
    </source>
</evidence>
<organism evidence="2 3">
    <name type="scientific">Ilyodon furcidens</name>
    <name type="common">goldbreast splitfin</name>
    <dbReference type="NCBI Taxonomy" id="33524"/>
    <lineage>
        <taxon>Eukaryota</taxon>
        <taxon>Metazoa</taxon>
        <taxon>Chordata</taxon>
        <taxon>Craniata</taxon>
        <taxon>Vertebrata</taxon>
        <taxon>Euteleostomi</taxon>
        <taxon>Actinopterygii</taxon>
        <taxon>Neopterygii</taxon>
        <taxon>Teleostei</taxon>
        <taxon>Neoteleostei</taxon>
        <taxon>Acanthomorphata</taxon>
        <taxon>Ovalentaria</taxon>
        <taxon>Atherinomorphae</taxon>
        <taxon>Cyprinodontiformes</taxon>
        <taxon>Goodeidae</taxon>
        <taxon>Ilyodon</taxon>
    </lineage>
</organism>
<gene>
    <name evidence="2" type="ORF">ILYODFUR_008857</name>
</gene>
<evidence type="ECO:0000313" key="2">
    <source>
        <dbReference type="EMBL" id="MEQ2247390.1"/>
    </source>
</evidence>
<sequence>MLAQTQSMVRDGKWRGRENGRARVGEKEGGKKKLHSGLPVVVHSLPTFTRSSCFCFFFLLFFFSSVRTPLVQLFSLSVTPLQIRIQPITRAVLPTIFFIFHRNIFFLHIFANKEECFDF</sequence>
<name>A0ABV0UQK5_9TELE</name>
<keyword evidence="1" id="KW-1133">Transmembrane helix</keyword>
<comment type="caution">
    <text evidence="2">The sequence shown here is derived from an EMBL/GenBank/DDBJ whole genome shotgun (WGS) entry which is preliminary data.</text>
</comment>
<keyword evidence="1" id="KW-0472">Membrane</keyword>
<reference evidence="2 3" key="1">
    <citation type="submission" date="2021-06" db="EMBL/GenBank/DDBJ databases">
        <authorList>
            <person name="Palmer J.M."/>
        </authorList>
    </citation>
    <scope>NUCLEOTIDE SEQUENCE [LARGE SCALE GENOMIC DNA]</scope>
    <source>
        <strain evidence="3">if_2019</strain>
        <tissue evidence="2">Muscle</tissue>
    </source>
</reference>
<protein>
    <recommendedName>
        <fullName evidence="4">Transmembrane protein</fullName>
    </recommendedName>
</protein>